<dbReference type="Proteomes" id="UP001054945">
    <property type="component" value="Unassembled WGS sequence"/>
</dbReference>
<organism evidence="1 2">
    <name type="scientific">Caerostris extrusa</name>
    <name type="common">Bark spider</name>
    <name type="synonym">Caerostris bankana</name>
    <dbReference type="NCBI Taxonomy" id="172846"/>
    <lineage>
        <taxon>Eukaryota</taxon>
        <taxon>Metazoa</taxon>
        <taxon>Ecdysozoa</taxon>
        <taxon>Arthropoda</taxon>
        <taxon>Chelicerata</taxon>
        <taxon>Arachnida</taxon>
        <taxon>Araneae</taxon>
        <taxon>Araneomorphae</taxon>
        <taxon>Entelegynae</taxon>
        <taxon>Araneoidea</taxon>
        <taxon>Araneidae</taxon>
        <taxon>Caerostris</taxon>
    </lineage>
</organism>
<comment type="caution">
    <text evidence="1">The sequence shown here is derived from an EMBL/GenBank/DDBJ whole genome shotgun (WGS) entry which is preliminary data.</text>
</comment>
<evidence type="ECO:0008006" key="3">
    <source>
        <dbReference type="Google" id="ProtNLM"/>
    </source>
</evidence>
<dbReference type="EMBL" id="BPLR01008001">
    <property type="protein sequence ID" value="GIY21328.1"/>
    <property type="molecule type" value="Genomic_DNA"/>
</dbReference>
<gene>
    <name evidence="1" type="ORF">CEXT_542211</name>
</gene>
<sequence length="132" mass="15315">MLRRRKQVGFLTELKKKIVKWPEDLLRQAKKSSMDSDGDIVPWTKFFTLPTKHAISVFLDLTKAFNKVSGAAAQMVLCFLRPIYSPYPEKQNKLIFRLKNFAPYKSKFYSALDIQKETEKTARLVYSGSEAF</sequence>
<evidence type="ECO:0000313" key="2">
    <source>
        <dbReference type="Proteomes" id="UP001054945"/>
    </source>
</evidence>
<evidence type="ECO:0000313" key="1">
    <source>
        <dbReference type="EMBL" id="GIY21328.1"/>
    </source>
</evidence>
<dbReference type="AlphaFoldDB" id="A0AAV4RHD0"/>
<reference evidence="1 2" key="1">
    <citation type="submission" date="2021-06" db="EMBL/GenBank/DDBJ databases">
        <title>Caerostris extrusa draft genome.</title>
        <authorList>
            <person name="Kono N."/>
            <person name="Arakawa K."/>
        </authorList>
    </citation>
    <scope>NUCLEOTIDE SEQUENCE [LARGE SCALE GENOMIC DNA]</scope>
</reference>
<accession>A0AAV4RHD0</accession>
<protein>
    <recommendedName>
        <fullName evidence="3">Reverse transcriptase domain-containing protein</fullName>
    </recommendedName>
</protein>
<keyword evidence="2" id="KW-1185">Reference proteome</keyword>
<proteinExistence type="predicted"/>
<name>A0AAV4RHD0_CAEEX</name>